<dbReference type="Pfam" id="PF00318">
    <property type="entry name" value="Ribosomal_S2"/>
    <property type="match status" value="1"/>
</dbReference>
<evidence type="ECO:0000256" key="1">
    <source>
        <dbReference type="ARBA" id="ARBA00006242"/>
    </source>
</evidence>
<dbReference type="GO" id="GO:0015935">
    <property type="term" value="C:small ribosomal subunit"/>
    <property type="evidence" value="ECO:0007669"/>
    <property type="project" value="InterPro"/>
</dbReference>
<dbReference type="GO" id="GO:0006412">
    <property type="term" value="P:translation"/>
    <property type="evidence" value="ECO:0007669"/>
    <property type="project" value="UniProtKB-UniRule"/>
</dbReference>
<evidence type="ECO:0000313" key="6">
    <source>
        <dbReference type="EMBL" id="PIR41312.1"/>
    </source>
</evidence>
<keyword evidence="2 5" id="KW-0689">Ribosomal protein</keyword>
<dbReference type="PRINTS" id="PR00395">
    <property type="entry name" value="RIBOSOMALS2"/>
</dbReference>
<comment type="similarity">
    <text evidence="1 5">Belongs to the universal ribosomal protein uS2 family.</text>
</comment>
<protein>
    <recommendedName>
        <fullName evidence="4 5">Small ribosomal subunit protein uS2</fullName>
    </recommendedName>
</protein>
<organism evidence="6 7">
    <name type="scientific">Candidatus Yanofskybacteria bacterium CG10_big_fil_rev_8_21_14_0_10_46_23</name>
    <dbReference type="NCBI Taxonomy" id="1975098"/>
    <lineage>
        <taxon>Bacteria</taxon>
        <taxon>Candidatus Yanofskyibacteriota</taxon>
    </lineage>
</organism>
<dbReference type="PANTHER" id="PTHR12534">
    <property type="entry name" value="30S RIBOSOMAL PROTEIN S2 PROKARYOTIC AND ORGANELLAR"/>
    <property type="match status" value="1"/>
</dbReference>
<dbReference type="EMBL" id="PCXO01000008">
    <property type="protein sequence ID" value="PIR41312.1"/>
    <property type="molecule type" value="Genomic_DNA"/>
</dbReference>
<dbReference type="InterPro" id="IPR001865">
    <property type="entry name" value="Ribosomal_uS2"/>
</dbReference>
<evidence type="ECO:0000256" key="4">
    <source>
        <dbReference type="ARBA" id="ARBA00035256"/>
    </source>
</evidence>
<dbReference type="GO" id="GO:0003735">
    <property type="term" value="F:structural constituent of ribosome"/>
    <property type="evidence" value="ECO:0007669"/>
    <property type="project" value="InterPro"/>
</dbReference>
<keyword evidence="3 5" id="KW-0687">Ribonucleoprotein</keyword>
<comment type="caution">
    <text evidence="6">The sequence shown here is derived from an EMBL/GenBank/DDBJ whole genome shotgun (WGS) entry which is preliminary data.</text>
</comment>
<dbReference type="InterPro" id="IPR023591">
    <property type="entry name" value="Ribosomal_uS2_flav_dom_sf"/>
</dbReference>
<gene>
    <name evidence="5 6" type="primary">rpsB</name>
    <name evidence="6" type="ORF">COV31_01870</name>
</gene>
<dbReference type="Gene3D" id="1.10.287.610">
    <property type="entry name" value="Helix hairpin bin"/>
    <property type="match status" value="1"/>
</dbReference>
<proteinExistence type="inferred from homology"/>
<accession>A0A2H0R462</accession>
<reference evidence="6 7" key="1">
    <citation type="submission" date="2017-09" db="EMBL/GenBank/DDBJ databases">
        <title>Depth-based differentiation of microbial function through sediment-hosted aquifers and enrichment of novel symbionts in the deep terrestrial subsurface.</title>
        <authorList>
            <person name="Probst A.J."/>
            <person name="Ladd B."/>
            <person name="Jarett J.K."/>
            <person name="Geller-Mcgrath D.E."/>
            <person name="Sieber C.M."/>
            <person name="Emerson J.B."/>
            <person name="Anantharaman K."/>
            <person name="Thomas B.C."/>
            <person name="Malmstrom R."/>
            <person name="Stieglmeier M."/>
            <person name="Klingl A."/>
            <person name="Woyke T."/>
            <person name="Ryan C.M."/>
            <person name="Banfield J.F."/>
        </authorList>
    </citation>
    <scope>NUCLEOTIDE SEQUENCE [LARGE SCALE GENOMIC DNA]</scope>
    <source>
        <strain evidence="6">CG10_big_fil_rev_8_21_14_0_10_46_23</strain>
    </source>
</reference>
<evidence type="ECO:0000256" key="5">
    <source>
        <dbReference type="HAMAP-Rule" id="MF_00291"/>
    </source>
</evidence>
<dbReference type="CDD" id="cd01425">
    <property type="entry name" value="RPS2"/>
    <property type="match status" value="1"/>
</dbReference>
<dbReference type="Gene3D" id="3.40.50.10490">
    <property type="entry name" value="Glucose-6-phosphate isomerase like protein, domain 1"/>
    <property type="match status" value="1"/>
</dbReference>
<dbReference type="HAMAP" id="MF_00291_B">
    <property type="entry name" value="Ribosomal_uS2_B"/>
    <property type="match status" value="1"/>
</dbReference>
<dbReference type="InterPro" id="IPR005706">
    <property type="entry name" value="Ribosomal_uS2_bac/mit/plastid"/>
</dbReference>
<evidence type="ECO:0000256" key="2">
    <source>
        <dbReference type="ARBA" id="ARBA00022980"/>
    </source>
</evidence>
<name>A0A2H0R462_9BACT</name>
<dbReference type="PANTHER" id="PTHR12534:SF0">
    <property type="entry name" value="SMALL RIBOSOMAL SUBUNIT PROTEIN US2M"/>
    <property type="match status" value="1"/>
</dbReference>
<dbReference type="AlphaFoldDB" id="A0A2H0R462"/>
<dbReference type="NCBIfam" id="TIGR01011">
    <property type="entry name" value="rpsB_bact"/>
    <property type="match status" value="1"/>
</dbReference>
<sequence length="229" mass="25594">MSEQNTTLPTYKDMVESGMHVGRKRSAFNSRMKSAVYMTKDKIDIIDLVKTSQALLGAIKAMREVIDSGGKILFVGLSAQSAVITKTIAEDLQMPYVVDRWLGGTFTNFKTIISRVDYLKKLEEEKKSEAFSKFTKLERLMKEREIEKLKIKFDGIREMTKLPEMIFVSSAREAVIPVDEARKAGVISVGLVNTDSDPGRLTYAVPANDNAKQSVALVLQTIHKALKSK</sequence>
<dbReference type="Proteomes" id="UP000230232">
    <property type="component" value="Unassembled WGS sequence"/>
</dbReference>
<evidence type="ECO:0000313" key="7">
    <source>
        <dbReference type="Proteomes" id="UP000230232"/>
    </source>
</evidence>
<evidence type="ECO:0000256" key="3">
    <source>
        <dbReference type="ARBA" id="ARBA00023274"/>
    </source>
</evidence>
<dbReference type="SUPFAM" id="SSF52313">
    <property type="entry name" value="Ribosomal protein S2"/>
    <property type="match status" value="1"/>
</dbReference>